<sequence>MNFSRRSFLATTTLTTAAFAAEPFKRAGAPNLR</sequence>
<dbReference type="AlphaFoldDB" id="A0A383BJP5"/>
<protein>
    <submittedName>
        <fullName evidence="1">Uncharacterized protein</fullName>
    </submittedName>
</protein>
<dbReference type="PROSITE" id="PS51318">
    <property type="entry name" value="TAT"/>
    <property type="match status" value="1"/>
</dbReference>
<evidence type="ECO:0000313" key="1">
    <source>
        <dbReference type="EMBL" id="SVE19585.1"/>
    </source>
</evidence>
<feature type="non-terminal residue" evidence="1">
    <location>
        <position position="33"/>
    </location>
</feature>
<gene>
    <name evidence="1" type="ORF">METZ01_LOCUS472439</name>
</gene>
<reference evidence="1" key="1">
    <citation type="submission" date="2018-05" db="EMBL/GenBank/DDBJ databases">
        <authorList>
            <person name="Lanie J.A."/>
            <person name="Ng W.-L."/>
            <person name="Kazmierczak K.M."/>
            <person name="Andrzejewski T.M."/>
            <person name="Davidsen T.M."/>
            <person name="Wayne K.J."/>
            <person name="Tettelin H."/>
            <person name="Glass J.I."/>
            <person name="Rusch D."/>
            <person name="Podicherti R."/>
            <person name="Tsui H.-C.T."/>
            <person name="Winkler M.E."/>
        </authorList>
    </citation>
    <scope>NUCLEOTIDE SEQUENCE</scope>
</reference>
<dbReference type="EMBL" id="UINC01200619">
    <property type="protein sequence ID" value="SVE19585.1"/>
    <property type="molecule type" value="Genomic_DNA"/>
</dbReference>
<dbReference type="InterPro" id="IPR006311">
    <property type="entry name" value="TAT_signal"/>
</dbReference>
<name>A0A383BJP5_9ZZZZ</name>
<accession>A0A383BJP5</accession>
<organism evidence="1">
    <name type="scientific">marine metagenome</name>
    <dbReference type="NCBI Taxonomy" id="408172"/>
    <lineage>
        <taxon>unclassified sequences</taxon>
        <taxon>metagenomes</taxon>
        <taxon>ecological metagenomes</taxon>
    </lineage>
</organism>
<proteinExistence type="predicted"/>